<reference evidence="1 2" key="1">
    <citation type="submission" date="2016-05" db="EMBL/GenBank/DDBJ databases">
        <authorList>
            <person name="Lavstsen T."/>
            <person name="Jespersen J.S."/>
        </authorList>
    </citation>
    <scope>NUCLEOTIDE SEQUENCE [LARGE SCALE GENOMIC DNA]</scope>
    <source>
        <strain evidence="1 2">YLB-01</strain>
    </source>
</reference>
<dbReference type="Pfam" id="PF13472">
    <property type="entry name" value="Lipase_GDSL_2"/>
    <property type="match status" value="1"/>
</dbReference>
<proteinExistence type="predicted"/>
<protein>
    <submittedName>
        <fullName evidence="1">Uncharacterized protein</fullName>
    </submittedName>
</protein>
<keyword evidence="2" id="KW-1185">Reference proteome</keyword>
<evidence type="ECO:0000313" key="1">
    <source>
        <dbReference type="EMBL" id="OCG75726.1"/>
    </source>
</evidence>
<dbReference type="CDD" id="cd00229">
    <property type="entry name" value="SGNH_hydrolase"/>
    <property type="match status" value="1"/>
</dbReference>
<dbReference type="RefSeq" id="WP_067023230.1">
    <property type="nucleotide sequence ID" value="NZ_CP038256.1"/>
</dbReference>
<dbReference type="Gene3D" id="3.40.50.1110">
    <property type="entry name" value="SGNH hydrolase"/>
    <property type="match status" value="1"/>
</dbReference>
<organism evidence="1 2">
    <name type="scientific">Microbacterium sediminis</name>
    <dbReference type="NCBI Taxonomy" id="904291"/>
    <lineage>
        <taxon>Bacteria</taxon>
        <taxon>Bacillati</taxon>
        <taxon>Actinomycetota</taxon>
        <taxon>Actinomycetes</taxon>
        <taxon>Micrococcales</taxon>
        <taxon>Microbacteriaceae</taxon>
        <taxon>Microbacterium</taxon>
    </lineage>
</organism>
<dbReference type="SUPFAM" id="SSF52266">
    <property type="entry name" value="SGNH hydrolase"/>
    <property type="match status" value="1"/>
</dbReference>
<gene>
    <name evidence="1" type="ORF">A7J15_01350</name>
</gene>
<dbReference type="OrthoDB" id="3786280at2"/>
<evidence type="ECO:0000313" key="2">
    <source>
        <dbReference type="Proteomes" id="UP000093355"/>
    </source>
</evidence>
<dbReference type="Proteomes" id="UP000093355">
    <property type="component" value="Unassembled WGS sequence"/>
</dbReference>
<dbReference type="EMBL" id="LXMD01000012">
    <property type="protein sequence ID" value="OCG75726.1"/>
    <property type="molecule type" value="Genomic_DNA"/>
</dbReference>
<dbReference type="AlphaFoldDB" id="A0A1B9NGK8"/>
<sequence>MPVRRTVIAAAVAAVVLVGAAVAAVSLTRSAEPPGCDDIRAYQERYGEIETLGDGDQAIAVLGDSYAAGDELADRGDRWTDALAALDGDLTVRVDAVPFTGYVNRGGCGPHSFADRIDRAVAAADGTLVIQGGLNDVFAGREALRRATERVLDAAAGVPRVIVVGPMDVPGREGEAAVDAVLAAEARERGLAYVSALEWDLPVGADRIHLTADGHRAYAERILAALRG</sequence>
<accession>A0A1B9NGK8</accession>
<dbReference type="InterPro" id="IPR013830">
    <property type="entry name" value="SGNH_hydro"/>
</dbReference>
<comment type="caution">
    <text evidence="1">The sequence shown here is derived from an EMBL/GenBank/DDBJ whole genome shotgun (WGS) entry which is preliminary data.</text>
</comment>
<dbReference type="InterPro" id="IPR036514">
    <property type="entry name" value="SGNH_hydro_sf"/>
</dbReference>
<name>A0A1B9NGK8_9MICO</name>